<accession>A0ABT6L4A3</accession>
<dbReference type="InterPro" id="IPR052161">
    <property type="entry name" value="Mycobact_Acyl-CoA_DH"/>
</dbReference>
<evidence type="ECO:0000256" key="2">
    <source>
        <dbReference type="SAM" id="MobiDB-lite"/>
    </source>
</evidence>
<dbReference type="SUPFAM" id="SSF56645">
    <property type="entry name" value="Acyl-CoA dehydrogenase NM domain-like"/>
    <property type="match status" value="1"/>
</dbReference>
<evidence type="ECO:0000313" key="4">
    <source>
        <dbReference type="EMBL" id="MDH6197042.1"/>
    </source>
</evidence>
<comment type="caution">
    <text evidence="4">The sequence shown here is derived from an EMBL/GenBank/DDBJ whole genome shotgun (WGS) entry which is preliminary data.</text>
</comment>
<keyword evidence="1" id="KW-0560">Oxidoreductase</keyword>
<sequence>MDVKWSTSDQDFRDEVRDFLANNLTPEIRRAGRLMTSVYADHDASMAWQKILHERGWAAPAWPVEHGGCAWSLTQHYIFSRESTLAGAPSLSPMASAWWPTPSSNSARRHRRTTSFPES</sequence>
<evidence type="ECO:0000259" key="3">
    <source>
        <dbReference type="Pfam" id="PF02771"/>
    </source>
</evidence>
<feature type="region of interest" description="Disordered" evidence="2">
    <location>
        <begin position="97"/>
        <end position="119"/>
    </location>
</feature>
<dbReference type="InterPro" id="IPR037069">
    <property type="entry name" value="AcylCoA_DH/ox_N_sf"/>
</dbReference>
<dbReference type="InterPro" id="IPR013786">
    <property type="entry name" value="AcylCoA_DH/ox_N"/>
</dbReference>
<feature type="domain" description="Acyl-CoA dehydrogenase/oxidase N-terminal" evidence="3">
    <location>
        <begin position="9"/>
        <end position="90"/>
    </location>
</feature>
<dbReference type="EMBL" id="JARXVE010000006">
    <property type="protein sequence ID" value="MDH6197042.1"/>
    <property type="molecule type" value="Genomic_DNA"/>
</dbReference>
<name>A0ABT6L4A3_9MYCO</name>
<dbReference type="Proteomes" id="UP001160130">
    <property type="component" value="Unassembled WGS sequence"/>
</dbReference>
<dbReference type="InterPro" id="IPR009100">
    <property type="entry name" value="AcylCoA_DH/oxidase_NM_dom_sf"/>
</dbReference>
<dbReference type="Pfam" id="PF02771">
    <property type="entry name" value="Acyl-CoA_dh_N"/>
    <property type="match status" value="1"/>
</dbReference>
<reference evidence="4 5" key="1">
    <citation type="submission" date="2023-04" db="EMBL/GenBank/DDBJ databases">
        <title>Forest soil microbial communities from Buena Vista Peninsula, Colon Province, Panama.</title>
        <authorList>
            <person name="Bouskill N."/>
        </authorList>
    </citation>
    <scope>NUCLEOTIDE SEQUENCE [LARGE SCALE GENOMIC DNA]</scope>
    <source>
        <strain evidence="4 5">AC80</strain>
    </source>
</reference>
<gene>
    <name evidence="4" type="ORF">M2272_003695</name>
</gene>
<dbReference type="PANTHER" id="PTHR43292:SF3">
    <property type="entry name" value="ACYL-COA DEHYDROGENASE FADE29"/>
    <property type="match status" value="1"/>
</dbReference>
<proteinExistence type="predicted"/>
<protein>
    <submittedName>
        <fullName evidence="4">Alkylation response protein AidB-like acyl-CoA dehydrogenase</fullName>
    </submittedName>
</protein>
<dbReference type="Gene3D" id="1.10.540.10">
    <property type="entry name" value="Acyl-CoA dehydrogenase/oxidase, N-terminal domain"/>
    <property type="match status" value="1"/>
</dbReference>
<evidence type="ECO:0000256" key="1">
    <source>
        <dbReference type="ARBA" id="ARBA00023002"/>
    </source>
</evidence>
<dbReference type="PANTHER" id="PTHR43292">
    <property type="entry name" value="ACYL-COA DEHYDROGENASE"/>
    <property type="match status" value="1"/>
</dbReference>
<keyword evidence="5" id="KW-1185">Reference proteome</keyword>
<evidence type="ECO:0000313" key="5">
    <source>
        <dbReference type="Proteomes" id="UP001160130"/>
    </source>
</evidence>
<organism evidence="4 5">
    <name type="scientific">Mycolicibacterium frederiksbergense</name>
    <dbReference type="NCBI Taxonomy" id="117567"/>
    <lineage>
        <taxon>Bacteria</taxon>
        <taxon>Bacillati</taxon>
        <taxon>Actinomycetota</taxon>
        <taxon>Actinomycetes</taxon>
        <taxon>Mycobacteriales</taxon>
        <taxon>Mycobacteriaceae</taxon>
        <taxon>Mycolicibacterium</taxon>
    </lineage>
</organism>